<evidence type="ECO:0000256" key="3">
    <source>
        <dbReference type="ARBA" id="ARBA00012929"/>
    </source>
</evidence>
<evidence type="ECO:0000256" key="2">
    <source>
        <dbReference type="ARBA" id="ARBA00010944"/>
    </source>
</evidence>
<dbReference type="AlphaFoldDB" id="A4C6W0"/>
<dbReference type="eggNOG" id="COG1091">
    <property type="taxonomic scope" value="Bacteria"/>
</dbReference>
<protein>
    <recommendedName>
        <fullName evidence="4 6">dTDP-4-dehydrorhamnose reductase</fullName>
        <ecNumber evidence="3 6">1.1.1.133</ecNumber>
    </recommendedName>
</protein>
<dbReference type="InterPro" id="IPR029903">
    <property type="entry name" value="RmlD-like-bd"/>
</dbReference>
<dbReference type="GO" id="GO:0006556">
    <property type="term" value="P:S-adenosylmethionine biosynthetic process"/>
    <property type="evidence" value="ECO:0007669"/>
    <property type="project" value="TreeGrafter"/>
</dbReference>
<comment type="cofactor">
    <cofactor evidence="6">
        <name>Mg(2+)</name>
        <dbReference type="ChEBI" id="CHEBI:18420"/>
    </cofactor>
    <text evidence="6">Binds 1 Mg(2+) ion per monomer.</text>
</comment>
<evidence type="ECO:0000256" key="1">
    <source>
        <dbReference type="ARBA" id="ARBA00004781"/>
    </source>
</evidence>
<keyword evidence="6" id="KW-0521">NADP</keyword>
<dbReference type="Gene3D" id="3.40.50.720">
    <property type="entry name" value="NAD(P)-binding Rossmann-like Domain"/>
    <property type="match status" value="1"/>
</dbReference>
<dbReference type="InterPro" id="IPR036291">
    <property type="entry name" value="NAD(P)-bd_dom_sf"/>
</dbReference>
<dbReference type="GO" id="GO:0008831">
    <property type="term" value="F:dTDP-4-dehydrorhamnose reductase activity"/>
    <property type="evidence" value="ECO:0007669"/>
    <property type="project" value="UniProtKB-EC"/>
</dbReference>
<accession>A4C6W0</accession>
<comment type="function">
    <text evidence="6">Catalyzes the reduction of dTDP-6-deoxy-L-lyxo-4-hexulose to yield dTDP-L-rhamnose.</text>
</comment>
<keyword evidence="9" id="KW-1185">Reference proteome</keyword>
<dbReference type="Pfam" id="PF04321">
    <property type="entry name" value="RmlD_sub_bind"/>
    <property type="match status" value="1"/>
</dbReference>
<dbReference type="PANTHER" id="PTHR10491:SF4">
    <property type="entry name" value="METHIONINE ADENOSYLTRANSFERASE 2 SUBUNIT BETA"/>
    <property type="match status" value="1"/>
</dbReference>
<dbReference type="GO" id="GO:0009243">
    <property type="term" value="P:O antigen biosynthetic process"/>
    <property type="evidence" value="ECO:0007669"/>
    <property type="project" value="UniProtKB-UniPathway"/>
</dbReference>
<dbReference type="SUPFAM" id="SSF51735">
    <property type="entry name" value="NAD(P)-binding Rossmann-fold domains"/>
    <property type="match status" value="1"/>
</dbReference>
<evidence type="ECO:0000313" key="9">
    <source>
        <dbReference type="Proteomes" id="UP000006201"/>
    </source>
</evidence>
<keyword evidence="6" id="KW-0560">Oxidoreductase</keyword>
<name>A4C6W0_9GAMM</name>
<sequence length="296" mass="32911">MKKIMITGASGLLGRALFNTFSDHFEVIGTAFSRASEPLVPLNLTDFRALEDFLITHKPHYLIHAAAERRPEVCLENPELTQQLNVSLPAALANLCHQHQVELFFISSDYVFDGTSPPYAETAQPAPLNDYGISKYQAEQAVLAYPQHNVVRIPVLYGAVEKIDESALTITWQQLIQSNAPKMDNWAVRYPTHVDDIAKTLKAIITQLDKSERGGVFHISDTTPYTKFQLACALADAFGYDKSQITAMDSPVGQAARPQNCQLSDNRLAKKGILYQRDAIKGLIEAVRPFVKQPEV</sequence>
<comment type="catalytic activity">
    <reaction evidence="5 6">
        <text>dTDP-beta-L-rhamnose + NADP(+) = dTDP-4-dehydro-beta-L-rhamnose + NADPH + H(+)</text>
        <dbReference type="Rhea" id="RHEA:21796"/>
        <dbReference type="ChEBI" id="CHEBI:15378"/>
        <dbReference type="ChEBI" id="CHEBI:57510"/>
        <dbReference type="ChEBI" id="CHEBI:57783"/>
        <dbReference type="ChEBI" id="CHEBI:58349"/>
        <dbReference type="ChEBI" id="CHEBI:62830"/>
        <dbReference type="EC" id="1.1.1.133"/>
    </reaction>
</comment>
<dbReference type="GO" id="GO:0048269">
    <property type="term" value="C:methionine adenosyltransferase complex"/>
    <property type="evidence" value="ECO:0007669"/>
    <property type="project" value="TreeGrafter"/>
</dbReference>
<dbReference type="CDD" id="cd05254">
    <property type="entry name" value="dTDP_HR_like_SDR_e"/>
    <property type="match status" value="1"/>
</dbReference>
<dbReference type="Proteomes" id="UP000006201">
    <property type="component" value="Unassembled WGS sequence"/>
</dbReference>
<dbReference type="EMBL" id="AAOH01000002">
    <property type="protein sequence ID" value="EAR29714.1"/>
    <property type="molecule type" value="Genomic_DNA"/>
</dbReference>
<proteinExistence type="inferred from homology"/>
<gene>
    <name evidence="8" type="ORF">PTD2_12879</name>
</gene>
<evidence type="ECO:0000259" key="7">
    <source>
        <dbReference type="Pfam" id="PF04321"/>
    </source>
</evidence>
<comment type="caution">
    <text evidence="8">The sequence shown here is derived from an EMBL/GenBank/DDBJ whole genome shotgun (WGS) entry which is preliminary data.</text>
</comment>
<dbReference type="PANTHER" id="PTHR10491">
    <property type="entry name" value="DTDP-4-DEHYDRORHAMNOSE REDUCTASE"/>
    <property type="match status" value="1"/>
</dbReference>
<evidence type="ECO:0000256" key="5">
    <source>
        <dbReference type="ARBA" id="ARBA00048200"/>
    </source>
</evidence>
<dbReference type="UniPathway" id="UPA00281"/>
<evidence type="ECO:0000313" key="8">
    <source>
        <dbReference type="EMBL" id="EAR29714.1"/>
    </source>
</evidence>
<dbReference type="STRING" id="87626.PTD2_12879"/>
<dbReference type="UniPathway" id="UPA00124"/>
<evidence type="ECO:0000256" key="6">
    <source>
        <dbReference type="RuleBase" id="RU364082"/>
    </source>
</evidence>
<feature type="domain" description="RmlD-like substrate binding" evidence="7">
    <location>
        <begin position="3"/>
        <end position="280"/>
    </location>
</feature>
<dbReference type="InterPro" id="IPR005913">
    <property type="entry name" value="dTDP_dehydrorham_reduct"/>
</dbReference>
<dbReference type="GO" id="GO:0019305">
    <property type="term" value="P:dTDP-rhamnose biosynthetic process"/>
    <property type="evidence" value="ECO:0007669"/>
    <property type="project" value="UniProtKB-UniPathway"/>
</dbReference>
<dbReference type="RefSeq" id="WP_009837588.1">
    <property type="nucleotide sequence ID" value="NZ_AAOH01000002.1"/>
</dbReference>
<evidence type="ECO:0000256" key="4">
    <source>
        <dbReference type="ARBA" id="ARBA00017099"/>
    </source>
</evidence>
<dbReference type="EC" id="1.1.1.133" evidence="3 6"/>
<comment type="similarity">
    <text evidence="2 6">Belongs to the dTDP-4-dehydrorhamnose reductase family.</text>
</comment>
<dbReference type="OrthoDB" id="9803892at2"/>
<comment type="pathway">
    <text evidence="1 6">Carbohydrate biosynthesis; dTDP-L-rhamnose biosynthesis.</text>
</comment>
<dbReference type="GO" id="GO:0048270">
    <property type="term" value="F:methionine adenosyltransferase regulator activity"/>
    <property type="evidence" value="ECO:0007669"/>
    <property type="project" value="TreeGrafter"/>
</dbReference>
<reference evidence="8 9" key="1">
    <citation type="submission" date="2006-02" db="EMBL/GenBank/DDBJ databases">
        <authorList>
            <person name="Moran M.A."/>
            <person name="Kjelleberg S."/>
            <person name="Egan S."/>
            <person name="Saunders N."/>
            <person name="Thomas T."/>
            <person name="Ferriera S."/>
            <person name="Johnson J."/>
            <person name="Kravitz S."/>
            <person name="Halpern A."/>
            <person name="Remington K."/>
            <person name="Beeson K."/>
            <person name="Tran B."/>
            <person name="Rogers Y.-H."/>
            <person name="Friedman R."/>
            <person name="Venter J.C."/>
        </authorList>
    </citation>
    <scope>NUCLEOTIDE SEQUENCE [LARGE SCALE GENOMIC DNA]</scope>
    <source>
        <strain evidence="8 9">D2</strain>
    </source>
</reference>
<organism evidence="8 9">
    <name type="scientific">Pseudoalteromonas tunicata D2</name>
    <dbReference type="NCBI Taxonomy" id="87626"/>
    <lineage>
        <taxon>Bacteria</taxon>
        <taxon>Pseudomonadati</taxon>
        <taxon>Pseudomonadota</taxon>
        <taxon>Gammaproteobacteria</taxon>
        <taxon>Alteromonadales</taxon>
        <taxon>Pseudoalteromonadaceae</taxon>
        <taxon>Pseudoalteromonas</taxon>
    </lineage>
</organism>
<dbReference type="HOGENOM" id="CLU_045518_0_0_6"/>